<dbReference type="Gene3D" id="3.30.565.10">
    <property type="entry name" value="Histidine kinase-like ATPase, C-terminal domain"/>
    <property type="match status" value="1"/>
</dbReference>
<dbReference type="eggNOG" id="COG2205">
    <property type="taxonomic scope" value="Bacteria"/>
</dbReference>
<dbReference type="AlphaFoldDB" id="B9M6W6"/>
<accession>B9M6W6</accession>
<dbReference type="NCBIfam" id="NF008312">
    <property type="entry name" value="PRK11100.1"/>
    <property type="match status" value="1"/>
</dbReference>
<dbReference type="InterPro" id="IPR003594">
    <property type="entry name" value="HATPase_dom"/>
</dbReference>
<proteinExistence type="predicted"/>
<feature type="transmembrane region" description="Helical" evidence="12">
    <location>
        <begin position="188"/>
        <end position="207"/>
    </location>
</feature>
<keyword evidence="8 15" id="KW-0418">Kinase</keyword>
<dbReference type="PROSITE" id="PS50885">
    <property type="entry name" value="HAMP"/>
    <property type="match status" value="1"/>
</dbReference>
<evidence type="ECO:0000256" key="2">
    <source>
        <dbReference type="ARBA" id="ARBA00004651"/>
    </source>
</evidence>
<feature type="domain" description="HAMP" evidence="14">
    <location>
        <begin position="205"/>
        <end position="256"/>
    </location>
</feature>
<evidence type="ECO:0000256" key="3">
    <source>
        <dbReference type="ARBA" id="ARBA00012438"/>
    </source>
</evidence>
<dbReference type="InterPro" id="IPR050428">
    <property type="entry name" value="TCS_sensor_his_kinase"/>
</dbReference>
<dbReference type="KEGG" id="geo:Geob_3646"/>
<evidence type="ECO:0000256" key="12">
    <source>
        <dbReference type="SAM" id="Phobius"/>
    </source>
</evidence>
<comment type="catalytic activity">
    <reaction evidence="1">
        <text>ATP + protein L-histidine = ADP + protein N-phospho-L-histidine.</text>
        <dbReference type="EC" id="2.7.13.3"/>
    </reaction>
</comment>
<dbReference type="InterPro" id="IPR036097">
    <property type="entry name" value="HisK_dim/P_sf"/>
</dbReference>
<evidence type="ECO:0000256" key="5">
    <source>
        <dbReference type="ARBA" id="ARBA00022553"/>
    </source>
</evidence>
<dbReference type="STRING" id="316067.Geob_3646"/>
<dbReference type="SUPFAM" id="SSF55874">
    <property type="entry name" value="ATPase domain of HSP90 chaperone/DNA topoisomerase II/histidine kinase"/>
    <property type="match status" value="1"/>
</dbReference>
<dbReference type="CDD" id="cd00082">
    <property type="entry name" value="HisKA"/>
    <property type="match status" value="1"/>
</dbReference>
<dbReference type="HOGENOM" id="CLU_000445_89_31_7"/>
<dbReference type="SMART" id="SM00387">
    <property type="entry name" value="HATPase_c"/>
    <property type="match status" value="1"/>
</dbReference>
<evidence type="ECO:0000256" key="11">
    <source>
        <dbReference type="ARBA" id="ARBA00023136"/>
    </source>
</evidence>
<dbReference type="InterPro" id="IPR004358">
    <property type="entry name" value="Sig_transdc_His_kin-like_C"/>
</dbReference>
<dbReference type="EC" id="2.7.13.3" evidence="3"/>
<evidence type="ECO:0000256" key="8">
    <source>
        <dbReference type="ARBA" id="ARBA00022777"/>
    </source>
</evidence>
<dbReference type="CDD" id="cd06225">
    <property type="entry name" value="HAMP"/>
    <property type="match status" value="1"/>
</dbReference>
<evidence type="ECO:0000313" key="16">
    <source>
        <dbReference type="Proteomes" id="UP000007721"/>
    </source>
</evidence>
<keyword evidence="11 12" id="KW-0472">Membrane</keyword>
<dbReference type="Pfam" id="PF02518">
    <property type="entry name" value="HATPase_c"/>
    <property type="match status" value="1"/>
</dbReference>
<dbReference type="PRINTS" id="PR00344">
    <property type="entry name" value="BCTRLSENSOR"/>
</dbReference>
<dbReference type="InterPro" id="IPR036890">
    <property type="entry name" value="HATPase_C_sf"/>
</dbReference>
<keyword evidence="5" id="KW-0597">Phosphoprotein</keyword>
<name>B9M6W6_GEODF</name>
<evidence type="ECO:0000256" key="10">
    <source>
        <dbReference type="ARBA" id="ARBA00023012"/>
    </source>
</evidence>
<evidence type="ECO:0000259" key="14">
    <source>
        <dbReference type="PROSITE" id="PS50885"/>
    </source>
</evidence>
<feature type="domain" description="Histidine kinase" evidence="13">
    <location>
        <begin position="263"/>
        <end position="475"/>
    </location>
</feature>
<dbReference type="EMBL" id="CP001390">
    <property type="protein sequence ID" value="ACM21987.1"/>
    <property type="molecule type" value="Genomic_DNA"/>
</dbReference>
<dbReference type="SMART" id="SM00388">
    <property type="entry name" value="HisKA"/>
    <property type="match status" value="1"/>
</dbReference>
<keyword evidence="7 12" id="KW-0812">Transmembrane</keyword>
<keyword evidence="9 12" id="KW-1133">Transmembrane helix</keyword>
<dbReference type="Pfam" id="PF00512">
    <property type="entry name" value="HisKA"/>
    <property type="match status" value="1"/>
</dbReference>
<comment type="subcellular location">
    <subcellularLocation>
        <location evidence="2">Cell membrane</location>
        <topology evidence="2">Multi-pass membrane protein</topology>
    </subcellularLocation>
</comment>
<dbReference type="InterPro" id="IPR003660">
    <property type="entry name" value="HAMP_dom"/>
</dbReference>
<dbReference type="Gene3D" id="1.10.287.130">
    <property type="match status" value="1"/>
</dbReference>
<reference evidence="15 16" key="1">
    <citation type="submission" date="2009-01" db="EMBL/GenBank/DDBJ databases">
        <title>Complete sequence of Geobacter sp. FRC-32.</title>
        <authorList>
            <consortium name="US DOE Joint Genome Institute"/>
            <person name="Lucas S."/>
            <person name="Copeland A."/>
            <person name="Lapidus A."/>
            <person name="Glavina del Rio T."/>
            <person name="Dalin E."/>
            <person name="Tice H."/>
            <person name="Bruce D."/>
            <person name="Goodwin L."/>
            <person name="Pitluck S."/>
            <person name="Saunders E."/>
            <person name="Brettin T."/>
            <person name="Detter J.C."/>
            <person name="Han C."/>
            <person name="Larimer F."/>
            <person name="Land M."/>
            <person name="Hauser L."/>
            <person name="Kyrpides N."/>
            <person name="Ovchinnikova G."/>
            <person name="Kostka J."/>
            <person name="Richardson P."/>
        </authorList>
    </citation>
    <scope>NUCLEOTIDE SEQUENCE [LARGE SCALE GENOMIC DNA]</scope>
    <source>
        <strain evidence="16">DSM 22248 / JCM 15807 / FRC-32</strain>
    </source>
</reference>
<organism evidence="15 16">
    <name type="scientific">Geotalea daltonii (strain DSM 22248 / JCM 15807 / FRC-32)</name>
    <name type="common">Geobacter daltonii</name>
    <dbReference type="NCBI Taxonomy" id="316067"/>
    <lineage>
        <taxon>Bacteria</taxon>
        <taxon>Pseudomonadati</taxon>
        <taxon>Thermodesulfobacteriota</taxon>
        <taxon>Desulfuromonadia</taxon>
        <taxon>Geobacterales</taxon>
        <taxon>Geobacteraceae</taxon>
        <taxon>Geotalea</taxon>
    </lineage>
</organism>
<dbReference type="RefSeq" id="WP_012648713.1">
    <property type="nucleotide sequence ID" value="NC_011979.1"/>
</dbReference>
<evidence type="ECO:0000313" key="15">
    <source>
        <dbReference type="EMBL" id="ACM21987.1"/>
    </source>
</evidence>
<dbReference type="Pfam" id="PF00672">
    <property type="entry name" value="HAMP"/>
    <property type="match status" value="1"/>
</dbReference>
<dbReference type="GO" id="GO:0005886">
    <property type="term" value="C:plasma membrane"/>
    <property type="evidence" value="ECO:0007669"/>
    <property type="project" value="UniProtKB-SubCell"/>
</dbReference>
<dbReference type="PROSITE" id="PS50109">
    <property type="entry name" value="HIS_KIN"/>
    <property type="match status" value="1"/>
</dbReference>
<dbReference type="InterPro" id="IPR005467">
    <property type="entry name" value="His_kinase_dom"/>
</dbReference>
<keyword evidence="4" id="KW-1003">Cell membrane</keyword>
<dbReference type="GO" id="GO:0000155">
    <property type="term" value="F:phosphorelay sensor kinase activity"/>
    <property type="evidence" value="ECO:0007669"/>
    <property type="project" value="InterPro"/>
</dbReference>
<dbReference type="Gene3D" id="6.10.340.10">
    <property type="match status" value="1"/>
</dbReference>
<protein>
    <recommendedName>
        <fullName evidence="3">histidine kinase</fullName>
        <ecNumber evidence="3">2.7.13.3</ecNumber>
    </recommendedName>
</protein>
<dbReference type="Proteomes" id="UP000007721">
    <property type="component" value="Chromosome"/>
</dbReference>
<evidence type="ECO:0000259" key="13">
    <source>
        <dbReference type="PROSITE" id="PS50109"/>
    </source>
</evidence>
<keyword evidence="16" id="KW-1185">Reference proteome</keyword>
<dbReference type="SUPFAM" id="SSF47384">
    <property type="entry name" value="Homodimeric domain of signal transducing histidine kinase"/>
    <property type="match status" value="1"/>
</dbReference>
<keyword evidence="6" id="KW-0808">Transferase</keyword>
<evidence type="ECO:0000256" key="7">
    <source>
        <dbReference type="ARBA" id="ARBA00022692"/>
    </source>
</evidence>
<sequence>MKLAARIFLAYLLISVICFSYPASQFFKDLRTFFLESVEDPLADHATLLAAMVGTQMETGRFNPQDLYKAFDHAYSRSLTARIYGFQKKRVDLRIYITDPSGKVIFDSLEPKNVGADYSRWRDVSLTLKGEYGTRTTRLDPKDPRTSILFVAAPIIIHGKNAGVVTVAKPTTNINAFVNSERPRILKLWYLAAASAIALSFVVSLWLTHPIKRLTRYANKIRDGKRPRLPPLGRTELRDMGLALEDMREALEGKKYVERYVQTLTHEIKSPLSAIKGAAELLDEQMPTEKRQLFLSNIRTEANRIQDLVDRMLKLSELEARKTLQNVEPVCLNGLLTAVLESKGPILSRKGLQIAFHVDEGASVPGDLFLLHQAVSNIVQNAIDFSPSGGTIAITATVAEGALVIVVDDEGPGIPEYCRDKIFNRFFSLQRPDTGKKSTGLGLNFVREVAILHGGGIQLDNLPDKGLRASLSLPI</sequence>
<dbReference type="SMART" id="SM00304">
    <property type="entry name" value="HAMP"/>
    <property type="match status" value="1"/>
</dbReference>
<keyword evidence="10" id="KW-0902">Two-component regulatory system</keyword>
<evidence type="ECO:0000256" key="4">
    <source>
        <dbReference type="ARBA" id="ARBA00022475"/>
    </source>
</evidence>
<dbReference type="OrthoDB" id="9813151at2"/>
<dbReference type="InterPro" id="IPR003661">
    <property type="entry name" value="HisK_dim/P_dom"/>
</dbReference>
<dbReference type="InterPro" id="IPR029151">
    <property type="entry name" value="Sensor-like_sf"/>
</dbReference>
<dbReference type="SUPFAM" id="SSF103190">
    <property type="entry name" value="Sensory domain-like"/>
    <property type="match status" value="1"/>
</dbReference>
<gene>
    <name evidence="15" type="primary">creC</name>
    <name evidence="15" type="ordered locus">Geob_3646</name>
</gene>
<evidence type="ECO:0000256" key="1">
    <source>
        <dbReference type="ARBA" id="ARBA00000085"/>
    </source>
</evidence>
<dbReference type="PANTHER" id="PTHR45436:SF10">
    <property type="entry name" value="HISTIDINE KINASE"/>
    <property type="match status" value="1"/>
</dbReference>
<evidence type="ECO:0000256" key="6">
    <source>
        <dbReference type="ARBA" id="ARBA00022679"/>
    </source>
</evidence>
<evidence type="ECO:0000256" key="9">
    <source>
        <dbReference type="ARBA" id="ARBA00022989"/>
    </source>
</evidence>
<dbReference type="PANTHER" id="PTHR45436">
    <property type="entry name" value="SENSOR HISTIDINE KINASE YKOH"/>
    <property type="match status" value="1"/>
</dbReference>